<dbReference type="InterPro" id="IPR004033">
    <property type="entry name" value="UbiE/COQ5_MeTrFase"/>
</dbReference>
<evidence type="ECO:0000256" key="3">
    <source>
        <dbReference type="ARBA" id="ARBA00022679"/>
    </source>
</evidence>
<dbReference type="PANTHER" id="PTHR43591">
    <property type="entry name" value="METHYLTRANSFERASE"/>
    <property type="match status" value="1"/>
</dbReference>
<reference evidence="6 7" key="1">
    <citation type="submission" date="2023-06" db="EMBL/GenBank/DDBJ databases">
        <title>Campylobacter magnum sp. nov., isolated from cecal contents of domestic pigs (Sus scrofa domesticus).</title>
        <authorList>
            <person name="Papic B."/>
            <person name="Gruntar I."/>
        </authorList>
    </citation>
    <scope>NUCLEOTIDE SEQUENCE [LARGE SCALE GENOMIC DNA]</scope>
    <source>
        <strain evidence="7">34484-21</strain>
    </source>
</reference>
<dbReference type="Pfam" id="PF01209">
    <property type="entry name" value="Ubie_methyltran"/>
    <property type="match status" value="1"/>
</dbReference>
<keyword evidence="4 5" id="KW-0949">S-adenosyl-L-methionine</keyword>
<dbReference type="RefSeq" id="WP_302244301.1">
    <property type="nucleotide sequence ID" value="NZ_JAULJQ010000005.1"/>
</dbReference>
<keyword evidence="1 5" id="KW-0474">Menaquinone biosynthesis</keyword>
<organism evidence="6 7">
    <name type="scientific">Campylobacter magnus</name>
    <dbReference type="NCBI Taxonomy" id="3026462"/>
    <lineage>
        <taxon>Bacteria</taxon>
        <taxon>Pseudomonadati</taxon>
        <taxon>Campylobacterota</taxon>
        <taxon>Epsilonproteobacteria</taxon>
        <taxon>Campylobacterales</taxon>
        <taxon>Campylobacteraceae</taxon>
        <taxon>Campylobacter</taxon>
    </lineage>
</organism>
<feature type="binding site" evidence="5">
    <location>
        <position position="125"/>
    </location>
    <ligand>
        <name>S-adenosyl-L-methionine</name>
        <dbReference type="ChEBI" id="CHEBI:59789"/>
    </ligand>
</feature>
<keyword evidence="3 5" id="KW-0808">Transferase</keyword>
<evidence type="ECO:0000256" key="1">
    <source>
        <dbReference type="ARBA" id="ARBA00022428"/>
    </source>
</evidence>
<dbReference type="GO" id="GO:0043770">
    <property type="term" value="F:demethylmenaquinone methyltransferase activity"/>
    <property type="evidence" value="ECO:0007669"/>
    <property type="project" value="UniProtKB-EC"/>
</dbReference>
<gene>
    <name evidence="6" type="primary">ubiE</name>
    <name evidence="5" type="synonym">menG</name>
    <name evidence="6" type="ORF">Q2362_04860</name>
</gene>
<proteinExistence type="inferred from homology"/>
<evidence type="ECO:0000256" key="5">
    <source>
        <dbReference type="HAMAP-Rule" id="MF_01813"/>
    </source>
</evidence>
<keyword evidence="7" id="KW-1185">Reference proteome</keyword>
<evidence type="ECO:0000256" key="2">
    <source>
        <dbReference type="ARBA" id="ARBA00022603"/>
    </source>
</evidence>
<dbReference type="Proteomes" id="UP001171111">
    <property type="component" value="Unassembled WGS sequence"/>
</dbReference>
<dbReference type="NCBIfam" id="NF001244">
    <property type="entry name" value="PRK00216.1-5"/>
    <property type="match status" value="1"/>
</dbReference>
<comment type="similarity">
    <text evidence="5">Belongs to the class I-like SAM-binding methyltransferase superfamily. MenG/UbiE family.</text>
</comment>
<keyword evidence="2 5" id="KW-0489">Methyltransferase</keyword>
<dbReference type="CDD" id="cd02440">
    <property type="entry name" value="AdoMet_MTases"/>
    <property type="match status" value="1"/>
</dbReference>
<dbReference type="PROSITE" id="PS51608">
    <property type="entry name" value="SAM_MT_UBIE"/>
    <property type="match status" value="1"/>
</dbReference>
<dbReference type="GO" id="GO:0008425">
    <property type="term" value="F:2-methoxy-6-polyprenyl-1,4-benzoquinol methyltransferase activity"/>
    <property type="evidence" value="ECO:0007669"/>
    <property type="project" value="UniProtKB-EC"/>
</dbReference>
<dbReference type="HAMAP" id="MF_01813">
    <property type="entry name" value="MenG_UbiE_methyltr"/>
    <property type="match status" value="1"/>
</dbReference>
<evidence type="ECO:0000256" key="4">
    <source>
        <dbReference type="ARBA" id="ARBA00022691"/>
    </source>
</evidence>
<sequence length="240" mass="26749">MNSQEKIVEMFDKIAPSYDLANRVLSFGIDKSWRKKAVDFVLKKFSNQTISIVDMACGTGDMIALWQGRAGFFGAGIKDIVGVDPSSGMLEVAQKKFSKSGVRFINSLAHESGIEDDFADIISISYGIRNVKERSATLLEFNRILKPGGYLLVLEFTKREKKGFISALRDFYLSKILPKIGGAISKQKEAYEYLPSSIENFLDTDSFKTELKEAGFQVEIAQSFSFGISTMFVAKKVVQL</sequence>
<comment type="function">
    <text evidence="5">Methyltransferase required for the conversion of demethylmenaquinol (DMKH2) to menaquinol (MKH2).</text>
</comment>
<name>A0ABT8T6U0_9BACT</name>
<protein>
    <recommendedName>
        <fullName evidence="5">Demethylmenaquinone methyltransferase</fullName>
        <ecNumber evidence="5">2.1.1.163</ecNumber>
    </recommendedName>
</protein>
<dbReference type="InterPro" id="IPR029063">
    <property type="entry name" value="SAM-dependent_MTases_sf"/>
</dbReference>
<dbReference type="EC" id="2.1.1.163" evidence="5"/>
<dbReference type="PROSITE" id="PS01183">
    <property type="entry name" value="UBIE_1"/>
    <property type="match status" value="1"/>
</dbReference>
<comment type="catalytic activity">
    <reaction evidence="5">
        <text>a 2-demethylmenaquinol + S-adenosyl-L-methionine = a menaquinol + S-adenosyl-L-homocysteine + H(+)</text>
        <dbReference type="Rhea" id="RHEA:42640"/>
        <dbReference type="Rhea" id="RHEA-COMP:9539"/>
        <dbReference type="Rhea" id="RHEA-COMP:9563"/>
        <dbReference type="ChEBI" id="CHEBI:15378"/>
        <dbReference type="ChEBI" id="CHEBI:18151"/>
        <dbReference type="ChEBI" id="CHEBI:55437"/>
        <dbReference type="ChEBI" id="CHEBI:57856"/>
        <dbReference type="ChEBI" id="CHEBI:59789"/>
        <dbReference type="EC" id="2.1.1.163"/>
    </reaction>
</comment>
<comment type="caution">
    <text evidence="6">The sequence shown here is derived from an EMBL/GenBank/DDBJ whole genome shotgun (WGS) entry which is preliminary data.</text>
</comment>
<evidence type="ECO:0000313" key="7">
    <source>
        <dbReference type="Proteomes" id="UP001171111"/>
    </source>
</evidence>
<comment type="pathway">
    <text evidence="5">Quinol/quinone metabolism; menaquinone biosynthesis; menaquinol from 1,4-dihydroxy-2-naphthoate: step 2/2.</text>
</comment>
<feature type="binding site" evidence="5">
    <location>
        <position position="84"/>
    </location>
    <ligand>
        <name>S-adenosyl-L-methionine</name>
        <dbReference type="ChEBI" id="CHEBI:59789"/>
    </ligand>
</feature>
<dbReference type="InterPro" id="IPR023576">
    <property type="entry name" value="UbiE/COQ5_MeTrFase_CS"/>
</dbReference>
<dbReference type="Gene3D" id="3.40.50.150">
    <property type="entry name" value="Vaccinia Virus protein VP39"/>
    <property type="match status" value="1"/>
</dbReference>
<evidence type="ECO:0000313" key="6">
    <source>
        <dbReference type="EMBL" id="MDO2409429.1"/>
    </source>
</evidence>
<dbReference type="SUPFAM" id="SSF53335">
    <property type="entry name" value="S-adenosyl-L-methionine-dependent methyltransferases"/>
    <property type="match status" value="1"/>
</dbReference>
<dbReference type="EMBL" id="JAULJQ010000005">
    <property type="protein sequence ID" value="MDO2409429.1"/>
    <property type="molecule type" value="Genomic_DNA"/>
</dbReference>
<dbReference type="PANTHER" id="PTHR43591:SF24">
    <property type="entry name" value="2-METHOXY-6-POLYPRENYL-1,4-BENZOQUINOL METHYLASE, MITOCHONDRIAL"/>
    <property type="match status" value="1"/>
</dbReference>
<comment type="caution">
    <text evidence="5">Lacks conserved residue(s) required for the propagation of feature annotation.</text>
</comment>
<accession>A0ABT8T6U0</accession>
<feature type="binding site" evidence="5">
    <location>
        <position position="59"/>
    </location>
    <ligand>
        <name>S-adenosyl-L-methionine</name>
        <dbReference type="ChEBI" id="CHEBI:59789"/>
    </ligand>
</feature>
<dbReference type="NCBIfam" id="TIGR01934">
    <property type="entry name" value="MenG_MenH_UbiE"/>
    <property type="match status" value="1"/>
</dbReference>
<dbReference type="GO" id="GO:0032259">
    <property type="term" value="P:methylation"/>
    <property type="evidence" value="ECO:0007669"/>
    <property type="project" value="UniProtKB-KW"/>
</dbReference>